<evidence type="ECO:0000256" key="1">
    <source>
        <dbReference type="ARBA" id="ARBA00010641"/>
    </source>
</evidence>
<dbReference type="Gene3D" id="1.10.10.10">
    <property type="entry name" value="Winged helix-like DNA-binding domain superfamily/Winged helix DNA-binding domain"/>
    <property type="match status" value="1"/>
</dbReference>
<feature type="compositionally biased region" description="Gly residues" evidence="5">
    <location>
        <begin position="377"/>
        <end position="393"/>
    </location>
</feature>
<evidence type="ECO:0000256" key="3">
    <source>
        <dbReference type="ARBA" id="ARBA00023082"/>
    </source>
</evidence>
<feature type="region of interest" description="Disordered" evidence="5">
    <location>
        <begin position="327"/>
        <end position="406"/>
    </location>
</feature>
<accession>A0A9X3NEJ9</accession>
<comment type="caution">
    <text evidence="7">The sequence shown here is derived from an EMBL/GenBank/DDBJ whole genome shotgun (WGS) entry which is preliminary data.</text>
</comment>
<keyword evidence="2" id="KW-0805">Transcription regulation</keyword>
<evidence type="ECO:0000256" key="2">
    <source>
        <dbReference type="ARBA" id="ARBA00023015"/>
    </source>
</evidence>
<dbReference type="GO" id="GO:0016987">
    <property type="term" value="F:sigma factor activity"/>
    <property type="evidence" value="ECO:0007669"/>
    <property type="project" value="UniProtKB-KW"/>
</dbReference>
<reference evidence="7" key="1">
    <citation type="submission" date="2022-10" db="EMBL/GenBank/DDBJ databases">
        <title>The WGS of Solirubrobacter phytolaccae KCTC 29190.</title>
        <authorList>
            <person name="Jiang Z."/>
        </authorList>
    </citation>
    <scope>NUCLEOTIDE SEQUENCE</scope>
    <source>
        <strain evidence="7">KCTC 29190</strain>
    </source>
</reference>
<name>A0A9X3NEJ9_9ACTN</name>
<keyword evidence="4" id="KW-0804">Transcription</keyword>
<dbReference type="Pfam" id="PF08281">
    <property type="entry name" value="Sigma70_r4_2"/>
    <property type="match status" value="1"/>
</dbReference>
<dbReference type="GO" id="GO:0003677">
    <property type="term" value="F:DNA binding"/>
    <property type="evidence" value="ECO:0007669"/>
    <property type="project" value="InterPro"/>
</dbReference>
<comment type="similarity">
    <text evidence="1">Belongs to the sigma-70 factor family. ECF subfamily.</text>
</comment>
<keyword evidence="3" id="KW-0731">Sigma factor</keyword>
<protein>
    <recommendedName>
        <fullName evidence="6">RNA polymerase sigma factor 70 region 4 type 2 domain-containing protein</fullName>
    </recommendedName>
</protein>
<dbReference type="InterPro" id="IPR036388">
    <property type="entry name" value="WH-like_DNA-bd_sf"/>
</dbReference>
<organism evidence="7 8">
    <name type="scientific">Solirubrobacter phytolaccae</name>
    <dbReference type="NCBI Taxonomy" id="1404360"/>
    <lineage>
        <taxon>Bacteria</taxon>
        <taxon>Bacillati</taxon>
        <taxon>Actinomycetota</taxon>
        <taxon>Thermoleophilia</taxon>
        <taxon>Solirubrobacterales</taxon>
        <taxon>Solirubrobacteraceae</taxon>
        <taxon>Solirubrobacter</taxon>
    </lineage>
</organism>
<dbReference type="InterPro" id="IPR013324">
    <property type="entry name" value="RNA_pol_sigma_r3/r4-like"/>
</dbReference>
<evidence type="ECO:0000256" key="4">
    <source>
        <dbReference type="ARBA" id="ARBA00023163"/>
    </source>
</evidence>
<dbReference type="SUPFAM" id="SSF88659">
    <property type="entry name" value="Sigma3 and sigma4 domains of RNA polymerase sigma factors"/>
    <property type="match status" value="1"/>
</dbReference>
<proteinExistence type="inferred from homology"/>
<feature type="compositionally biased region" description="Basic and acidic residues" evidence="5">
    <location>
        <begin position="288"/>
        <end position="300"/>
    </location>
</feature>
<evidence type="ECO:0000259" key="6">
    <source>
        <dbReference type="Pfam" id="PF08281"/>
    </source>
</evidence>
<gene>
    <name evidence="7" type="ORF">OJ997_30685</name>
</gene>
<feature type="compositionally biased region" description="Basic and acidic residues" evidence="5">
    <location>
        <begin position="396"/>
        <end position="406"/>
    </location>
</feature>
<sequence>MVARHGPTLIRVANQFSLCHDDALDAYQRALEIYLRRFETVDVATEGAWLRVVVKHEAMAIRKARAAQVDVQDTDFDASEAQGLREVADTVAGEERVGRSVEALKALKPDEARALLLKAEGLSYDEIGRRFGWSYTKVNRSIAEGRKRFLNVFSEIESGEACAAYEDTLDALARGKATSVQMVSIRPHLRHCAACRATVRQMRFSRTRRIALLAPFGWISRVLSRPDVGNTVYAASNGGGRLGPAAALVGLCLSGAGAGACIVTGALPAPAIIAAADRAEPTATAEPEAPKQARSAEKKPVKAAKNEPPARTYAAVATATPVPTPRAVTRKVKVKTPKTKLATRKPKPTEFGFEGDAKRAAAPTDGGGVKAGVASVNGGGGGSAPTRSGGGGASKPIKEFGFESGG</sequence>
<dbReference type="Proteomes" id="UP001147653">
    <property type="component" value="Unassembled WGS sequence"/>
</dbReference>
<dbReference type="AlphaFoldDB" id="A0A9X3NEJ9"/>
<evidence type="ECO:0000313" key="7">
    <source>
        <dbReference type="EMBL" id="MDA0184709.1"/>
    </source>
</evidence>
<dbReference type="RefSeq" id="WP_270029163.1">
    <property type="nucleotide sequence ID" value="NZ_JAPDDP010000084.1"/>
</dbReference>
<evidence type="ECO:0000256" key="5">
    <source>
        <dbReference type="SAM" id="MobiDB-lite"/>
    </source>
</evidence>
<feature type="region of interest" description="Disordered" evidence="5">
    <location>
        <begin position="282"/>
        <end position="312"/>
    </location>
</feature>
<dbReference type="InterPro" id="IPR013249">
    <property type="entry name" value="RNA_pol_sigma70_r4_t2"/>
</dbReference>
<feature type="compositionally biased region" description="Basic residues" evidence="5">
    <location>
        <begin position="328"/>
        <end position="346"/>
    </location>
</feature>
<keyword evidence="8" id="KW-1185">Reference proteome</keyword>
<dbReference type="EMBL" id="JAPDDP010000084">
    <property type="protein sequence ID" value="MDA0184709.1"/>
    <property type="molecule type" value="Genomic_DNA"/>
</dbReference>
<dbReference type="GO" id="GO:0006352">
    <property type="term" value="P:DNA-templated transcription initiation"/>
    <property type="evidence" value="ECO:0007669"/>
    <property type="project" value="InterPro"/>
</dbReference>
<feature type="domain" description="RNA polymerase sigma factor 70 region 4 type 2" evidence="6">
    <location>
        <begin position="102"/>
        <end position="148"/>
    </location>
</feature>
<evidence type="ECO:0000313" key="8">
    <source>
        <dbReference type="Proteomes" id="UP001147653"/>
    </source>
</evidence>